<evidence type="ECO:0000259" key="1">
    <source>
        <dbReference type="Pfam" id="PF05239"/>
    </source>
</evidence>
<dbReference type="OrthoDB" id="7274881at2"/>
<evidence type="ECO:0000313" key="2">
    <source>
        <dbReference type="EMBL" id="PPQ28599.1"/>
    </source>
</evidence>
<gene>
    <name evidence="2" type="ORF">CCR94_17285</name>
</gene>
<dbReference type="Gene3D" id="3.90.50.10">
    <property type="entry name" value="Photosynthetic Reaction Center, subunit H, domain 2"/>
    <property type="match status" value="2"/>
</dbReference>
<evidence type="ECO:0000313" key="3">
    <source>
        <dbReference type="Proteomes" id="UP000239089"/>
    </source>
</evidence>
<dbReference type="EMBL" id="NHSJ01000106">
    <property type="protein sequence ID" value="PPQ28599.1"/>
    <property type="molecule type" value="Genomic_DNA"/>
</dbReference>
<dbReference type="InterPro" id="IPR027275">
    <property type="entry name" value="PRC-brl_dom"/>
</dbReference>
<accession>A0A2S6N1W3</accession>
<sequence length="251" mass="28561">MLEFASALRGYAIKSRDGEIGTIADFLFDDRTWRTRWLVVDTGNWLTGRMVLLHPGALGQADYERRELSVALTRAQVEESPALSRHEPVSMQMERHLYDYYGWEPNTLEYAFGANPIAAKFSAPPFFAPAPDADIALAARDYDPHLRSLVAIDAYRIVGADGAIGKVETLLIDTVRWFVPYLVVDTGHWWSGKHVLISRHAVRKVSWADREIRVSVNRAQVKASPPWSALGDVDRDYEKDLRDHYDWPGHR</sequence>
<dbReference type="GO" id="GO:0030077">
    <property type="term" value="C:plasma membrane light-harvesting complex"/>
    <property type="evidence" value="ECO:0007669"/>
    <property type="project" value="InterPro"/>
</dbReference>
<proteinExistence type="predicted"/>
<organism evidence="2 3">
    <name type="scientific">Rhodoblastus sphagnicola</name>
    <dbReference type="NCBI Taxonomy" id="333368"/>
    <lineage>
        <taxon>Bacteria</taxon>
        <taxon>Pseudomonadati</taxon>
        <taxon>Pseudomonadota</taxon>
        <taxon>Alphaproteobacteria</taxon>
        <taxon>Hyphomicrobiales</taxon>
        <taxon>Rhodoblastaceae</taxon>
        <taxon>Rhodoblastus</taxon>
    </lineage>
</organism>
<keyword evidence="3" id="KW-1185">Reference proteome</keyword>
<feature type="domain" description="PRC-barrel" evidence="1">
    <location>
        <begin position="4"/>
        <end position="54"/>
    </location>
</feature>
<dbReference type="InterPro" id="IPR011033">
    <property type="entry name" value="PRC_barrel-like_sf"/>
</dbReference>
<dbReference type="AlphaFoldDB" id="A0A2S6N1W3"/>
<comment type="caution">
    <text evidence="2">The sequence shown here is derived from an EMBL/GenBank/DDBJ whole genome shotgun (WGS) entry which is preliminary data.</text>
</comment>
<dbReference type="GO" id="GO:0019684">
    <property type="term" value="P:photosynthesis, light reaction"/>
    <property type="evidence" value="ECO:0007669"/>
    <property type="project" value="InterPro"/>
</dbReference>
<name>A0A2S6N1W3_9HYPH</name>
<dbReference type="RefSeq" id="WP_104509098.1">
    <property type="nucleotide sequence ID" value="NZ_JACIGC010000006.1"/>
</dbReference>
<reference evidence="2 3" key="1">
    <citation type="journal article" date="2018" name="Arch. Microbiol.">
        <title>New insights into the metabolic potential of the phototrophic purple bacterium Rhodopila globiformis DSM 161(T) from its draft genome sequence and evidence for a vanadium-dependent nitrogenase.</title>
        <authorList>
            <person name="Imhoff J.F."/>
            <person name="Rahn T."/>
            <person name="Kunzel S."/>
            <person name="Neulinger S.C."/>
        </authorList>
    </citation>
    <scope>NUCLEOTIDE SEQUENCE [LARGE SCALE GENOMIC DNA]</scope>
    <source>
        <strain evidence="2 3">DSM 16996</strain>
    </source>
</reference>
<protein>
    <recommendedName>
        <fullName evidence="1">PRC-barrel domain-containing protein</fullName>
    </recommendedName>
</protein>
<dbReference type="Pfam" id="PF05239">
    <property type="entry name" value="PRC"/>
    <property type="match status" value="1"/>
</dbReference>
<dbReference type="Proteomes" id="UP000239089">
    <property type="component" value="Unassembled WGS sequence"/>
</dbReference>
<dbReference type="InterPro" id="IPR014747">
    <property type="entry name" value="Bac_photo_RC_H_C"/>
</dbReference>
<dbReference type="SUPFAM" id="SSF50346">
    <property type="entry name" value="PRC-barrel domain"/>
    <property type="match status" value="2"/>
</dbReference>